<dbReference type="EMBL" id="CP000812">
    <property type="protein sequence ID" value="ABV34476.1"/>
    <property type="molecule type" value="Genomic_DNA"/>
</dbReference>
<dbReference type="PANTHER" id="PTHR32119">
    <property type="entry name" value="OROTIDINE 5'-PHOSPHATE DECARBOXYLASE"/>
    <property type="match status" value="1"/>
</dbReference>
<comment type="similarity">
    <text evidence="11">Belongs to the OMP decarboxylase family.</text>
</comment>
<dbReference type="UniPathway" id="UPA00070">
    <property type="reaction ID" value="UER00120"/>
</dbReference>
<evidence type="ECO:0000256" key="6">
    <source>
        <dbReference type="ARBA" id="ARBA00022975"/>
    </source>
</evidence>
<dbReference type="GO" id="GO:0044205">
    <property type="term" value="P:'de novo' UMP biosynthetic process"/>
    <property type="evidence" value="ECO:0007669"/>
    <property type="project" value="UniProtKB-UniPathway"/>
</dbReference>
<dbReference type="eggNOG" id="COG0284">
    <property type="taxonomic scope" value="Bacteria"/>
</dbReference>
<gene>
    <name evidence="13" type="ordered locus">Tlet_1922</name>
</gene>
<dbReference type="CDD" id="cd04725">
    <property type="entry name" value="OMP_decarboxylase_like"/>
    <property type="match status" value="1"/>
</dbReference>
<comment type="function">
    <text evidence="1">Catalyzes the decarboxylation of orotidine 5'-monophosphate (OMP) to uridine 5'-monophosphate (UMP).</text>
</comment>
<dbReference type="SUPFAM" id="SSF51366">
    <property type="entry name" value="Ribulose-phoshate binding barrel"/>
    <property type="match status" value="1"/>
</dbReference>
<dbReference type="OrthoDB" id="9806203at2"/>
<evidence type="ECO:0000256" key="8">
    <source>
        <dbReference type="ARBA" id="ARBA00049157"/>
    </source>
</evidence>
<name>A8F8J2_PSELT</name>
<evidence type="ECO:0000256" key="1">
    <source>
        <dbReference type="ARBA" id="ARBA00002356"/>
    </source>
</evidence>
<evidence type="ECO:0000259" key="12">
    <source>
        <dbReference type="SMART" id="SM00934"/>
    </source>
</evidence>
<keyword evidence="14" id="KW-1185">Reference proteome</keyword>
<dbReference type="NCBIfam" id="TIGR01740">
    <property type="entry name" value="pyrF"/>
    <property type="match status" value="1"/>
</dbReference>
<feature type="active site" description="For OMPdecase activity" evidence="9">
    <location>
        <position position="57"/>
    </location>
</feature>
<dbReference type="InterPro" id="IPR014732">
    <property type="entry name" value="OMPdecase"/>
</dbReference>
<dbReference type="Pfam" id="PF00215">
    <property type="entry name" value="OMPdecase"/>
    <property type="match status" value="1"/>
</dbReference>
<evidence type="ECO:0000256" key="7">
    <source>
        <dbReference type="ARBA" id="ARBA00023239"/>
    </source>
</evidence>
<feature type="domain" description="Orotidine 5'-phosphate decarboxylase" evidence="12">
    <location>
        <begin position="2"/>
        <end position="196"/>
    </location>
</feature>
<accession>A8F8J2</accession>
<feature type="binding site" evidence="10">
    <location>
        <position position="181"/>
    </location>
    <ligand>
        <name>substrate</name>
    </ligand>
</feature>
<feature type="binding site" evidence="10">
    <location>
        <position position="161"/>
    </location>
    <ligand>
        <name>substrate</name>
    </ligand>
</feature>
<dbReference type="GO" id="GO:0006207">
    <property type="term" value="P:'de novo' pyrimidine nucleobase biosynthetic process"/>
    <property type="evidence" value="ECO:0007669"/>
    <property type="project" value="InterPro"/>
</dbReference>
<feature type="binding site" evidence="10">
    <location>
        <position position="106"/>
    </location>
    <ligand>
        <name>substrate</name>
    </ligand>
</feature>
<feature type="binding site" evidence="10">
    <location>
        <position position="26"/>
    </location>
    <ligand>
        <name>substrate</name>
    </ligand>
</feature>
<dbReference type="PANTHER" id="PTHR32119:SF2">
    <property type="entry name" value="OROTIDINE 5'-PHOSPHATE DECARBOXYLASE"/>
    <property type="match status" value="1"/>
</dbReference>
<feature type="binding site" evidence="10">
    <location>
        <position position="180"/>
    </location>
    <ligand>
        <name>substrate</name>
    </ligand>
</feature>
<comment type="pathway">
    <text evidence="2 11">Pyrimidine metabolism; UMP biosynthesis via de novo pathway; UMP from orotate: step 2/2.</text>
</comment>
<comment type="catalytic activity">
    <reaction evidence="8 11">
        <text>orotidine 5'-phosphate + H(+) = UMP + CO2</text>
        <dbReference type="Rhea" id="RHEA:11596"/>
        <dbReference type="ChEBI" id="CHEBI:15378"/>
        <dbReference type="ChEBI" id="CHEBI:16526"/>
        <dbReference type="ChEBI" id="CHEBI:57538"/>
        <dbReference type="ChEBI" id="CHEBI:57865"/>
        <dbReference type="EC" id="4.1.1.23"/>
    </reaction>
</comment>
<keyword evidence="7 11" id="KW-0456">Lyase</keyword>
<dbReference type="RefSeq" id="WP_012003952.1">
    <property type="nucleotide sequence ID" value="NC_009828.1"/>
</dbReference>
<sequence>MIPVLSLDMEDPFEFIDRYGSFDYVKVGHNLACSGKQVLGELEKRNLKAILDLKFADIPSTVARSIRSWDHPCIVGFTVHAAAGVDSLKAALESTDKIVFAVVKLTSVEGELEDYLDQINSIKILGCSFVLPGKWAMKLRKQIPAKILVAGIRMLRQADDQRDVVNLEDILQVADYAVIGREVYRSVDPSEAMERIRRIVYA</sequence>
<evidence type="ECO:0000256" key="9">
    <source>
        <dbReference type="PIRSR" id="PIRSR614732-1"/>
    </source>
</evidence>
<reference evidence="13 14" key="1">
    <citation type="submission" date="2007-08" db="EMBL/GenBank/DDBJ databases">
        <title>Complete sequence of Thermotoga lettingae TMO.</title>
        <authorList>
            <consortium name="US DOE Joint Genome Institute"/>
            <person name="Copeland A."/>
            <person name="Lucas S."/>
            <person name="Lapidus A."/>
            <person name="Barry K."/>
            <person name="Glavina del Rio T."/>
            <person name="Dalin E."/>
            <person name="Tice H."/>
            <person name="Pitluck S."/>
            <person name="Foster B."/>
            <person name="Bruce D."/>
            <person name="Schmutz J."/>
            <person name="Larimer F."/>
            <person name="Land M."/>
            <person name="Hauser L."/>
            <person name="Kyrpides N."/>
            <person name="Mikhailova N."/>
            <person name="Nelson K."/>
            <person name="Gogarten J.P."/>
            <person name="Noll K."/>
            <person name="Richardson P."/>
        </authorList>
    </citation>
    <scope>NUCLEOTIDE SEQUENCE [LARGE SCALE GENOMIC DNA]</scope>
    <source>
        <strain evidence="14">ATCC BAA-301 / DSM 14385 / NBRC 107922 / TMO</strain>
    </source>
</reference>
<dbReference type="GO" id="GO:0004590">
    <property type="term" value="F:orotidine-5'-phosphate decarboxylase activity"/>
    <property type="evidence" value="ECO:0007669"/>
    <property type="project" value="UniProtKB-EC"/>
</dbReference>
<organism evidence="13 14">
    <name type="scientific">Pseudothermotoga lettingae (strain ATCC BAA-301 / DSM 14385 / NBRC 107922 / TMO)</name>
    <name type="common">Thermotoga lettingae</name>
    <dbReference type="NCBI Taxonomy" id="416591"/>
    <lineage>
        <taxon>Bacteria</taxon>
        <taxon>Thermotogati</taxon>
        <taxon>Thermotogota</taxon>
        <taxon>Thermotogae</taxon>
        <taxon>Thermotogales</taxon>
        <taxon>Thermotogaceae</taxon>
        <taxon>Pseudothermotoga</taxon>
    </lineage>
</organism>
<dbReference type="HOGENOM" id="CLU_067069_0_0_0"/>
<feature type="active site" description="For OMPdecase activity" evidence="9">
    <location>
        <position position="52"/>
    </location>
</feature>
<evidence type="ECO:0000256" key="2">
    <source>
        <dbReference type="ARBA" id="ARBA00004861"/>
    </source>
</evidence>
<proteinExistence type="inferred from homology"/>
<keyword evidence="5 11" id="KW-0210">Decarboxylase</keyword>
<dbReference type="SMART" id="SM00934">
    <property type="entry name" value="OMPdecase"/>
    <property type="match status" value="1"/>
</dbReference>
<dbReference type="KEGG" id="tle:Tlet_1922"/>
<evidence type="ECO:0000256" key="3">
    <source>
        <dbReference type="ARBA" id="ARBA00012321"/>
    </source>
</evidence>
<evidence type="ECO:0000256" key="10">
    <source>
        <dbReference type="PIRSR" id="PIRSR614732-2"/>
    </source>
</evidence>
<evidence type="ECO:0000313" key="14">
    <source>
        <dbReference type="Proteomes" id="UP000002016"/>
    </source>
</evidence>
<protein>
    <recommendedName>
        <fullName evidence="4 11">Orotidine 5'-phosphate decarboxylase</fullName>
        <ecNumber evidence="3 11">4.1.1.23</ecNumber>
    </recommendedName>
</protein>
<dbReference type="AlphaFoldDB" id="A8F8J2"/>
<dbReference type="STRING" id="416591.Tlet_1922"/>
<dbReference type="InterPro" id="IPR013785">
    <property type="entry name" value="Aldolase_TIM"/>
</dbReference>
<feature type="binding site" evidence="10">
    <location>
        <position position="153"/>
    </location>
    <ligand>
        <name>substrate</name>
    </ligand>
</feature>
<dbReference type="InterPro" id="IPR018089">
    <property type="entry name" value="OMPdecase_AS"/>
</dbReference>
<evidence type="ECO:0000256" key="4">
    <source>
        <dbReference type="ARBA" id="ARBA00021923"/>
    </source>
</evidence>
<dbReference type="GO" id="GO:0005829">
    <property type="term" value="C:cytosol"/>
    <property type="evidence" value="ECO:0007669"/>
    <property type="project" value="TreeGrafter"/>
</dbReference>
<dbReference type="Gene3D" id="3.20.20.70">
    <property type="entry name" value="Aldolase class I"/>
    <property type="match status" value="1"/>
</dbReference>
<dbReference type="InterPro" id="IPR001754">
    <property type="entry name" value="OMPdeCOase_dom"/>
</dbReference>
<dbReference type="PROSITE" id="PS00156">
    <property type="entry name" value="OMPDECASE"/>
    <property type="match status" value="1"/>
</dbReference>
<evidence type="ECO:0000256" key="5">
    <source>
        <dbReference type="ARBA" id="ARBA00022793"/>
    </source>
</evidence>
<dbReference type="InterPro" id="IPR011060">
    <property type="entry name" value="RibuloseP-bd_barrel"/>
</dbReference>
<evidence type="ECO:0000256" key="11">
    <source>
        <dbReference type="RuleBase" id="RU000512"/>
    </source>
</evidence>
<dbReference type="EC" id="4.1.1.23" evidence="3 11"/>
<reference evidence="13 14" key="2">
    <citation type="journal article" date="2009" name="Proc. Natl. Acad. Sci. U.S.A.">
        <title>On the chimeric nature, thermophilic origin, and phylogenetic placement of the Thermotogales.</title>
        <authorList>
            <person name="Zhaxybayeva O."/>
            <person name="Swithers K.S."/>
            <person name="Lapierre P."/>
            <person name="Fournier G.P."/>
            <person name="Bickhart D.M."/>
            <person name="DeBoy R.T."/>
            <person name="Nelson K.E."/>
            <person name="Nesbo C.L."/>
            <person name="Doolittle W.F."/>
            <person name="Gogarten J.P."/>
            <person name="Noll K.M."/>
        </authorList>
    </citation>
    <scope>NUCLEOTIDE SEQUENCE [LARGE SCALE GENOMIC DNA]</scope>
    <source>
        <strain evidence="14">ATCC BAA-301 / DSM 14385 / NBRC 107922 / TMO</strain>
    </source>
</reference>
<dbReference type="Proteomes" id="UP000002016">
    <property type="component" value="Chromosome"/>
</dbReference>
<evidence type="ECO:0000313" key="13">
    <source>
        <dbReference type="EMBL" id="ABV34476.1"/>
    </source>
</evidence>
<keyword evidence="6 11" id="KW-0665">Pyrimidine biosynthesis</keyword>
<feature type="active site" description="For OMPdecase activity" evidence="9">
    <location>
        <position position="54"/>
    </location>
</feature>